<keyword evidence="3" id="KW-1003">Cell membrane</keyword>
<feature type="signal peptide" evidence="7">
    <location>
        <begin position="1"/>
        <end position="25"/>
    </location>
</feature>
<dbReference type="InterPro" id="IPR051648">
    <property type="entry name" value="CWI-Assembly_Regulator"/>
</dbReference>
<keyword evidence="5 7" id="KW-0732">Signal</keyword>
<accession>A0AAV5QWS1</accession>
<dbReference type="Gene3D" id="3.80.20.20">
    <property type="entry name" value="Receptor L-domain"/>
    <property type="match status" value="2"/>
</dbReference>
<reference evidence="8 9" key="1">
    <citation type="journal article" date="2023" name="Elife">
        <title>Identification of key yeast species and microbe-microbe interactions impacting larval growth of Drosophila in the wild.</title>
        <authorList>
            <person name="Mure A."/>
            <person name="Sugiura Y."/>
            <person name="Maeda R."/>
            <person name="Honda K."/>
            <person name="Sakurai N."/>
            <person name="Takahashi Y."/>
            <person name="Watada M."/>
            <person name="Katoh T."/>
            <person name="Gotoh A."/>
            <person name="Gotoh Y."/>
            <person name="Taniguchi I."/>
            <person name="Nakamura K."/>
            <person name="Hayashi T."/>
            <person name="Katayama T."/>
            <person name="Uemura T."/>
            <person name="Hattori Y."/>
        </authorList>
    </citation>
    <scope>NUCLEOTIDE SEQUENCE [LARGE SCALE GENOMIC DNA]</scope>
    <source>
        <strain evidence="8 9">SC-9</strain>
    </source>
</reference>
<dbReference type="InterPro" id="IPR036941">
    <property type="entry name" value="Rcpt_L-dom_sf"/>
</dbReference>
<dbReference type="RefSeq" id="XP_064855896.1">
    <property type="nucleotide sequence ID" value="XM_064999824.1"/>
</dbReference>
<comment type="similarity">
    <text evidence="2">Belongs to the SPS2 family.</text>
</comment>
<keyword evidence="4" id="KW-0336">GPI-anchor</keyword>
<dbReference type="GO" id="GO:0030476">
    <property type="term" value="P:ascospore wall assembly"/>
    <property type="evidence" value="ECO:0007669"/>
    <property type="project" value="TreeGrafter"/>
</dbReference>
<dbReference type="GeneID" id="90076889"/>
<dbReference type="EMBL" id="BTFZ01000020">
    <property type="protein sequence ID" value="GMM38901.1"/>
    <property type="molecule type" value="Genomic_DNA"/>
</dbReference>
<dbReference type="Proteomes" id="UP001360560">
    <property type="component" value="Unassembled WGS sequence"/>
</dbReference>
<dbReference type="GO" id="GO:0009277">
    <property type="term" value="C:fungal-type cell wall"/>
    <property type="evidence" value="ECO:0007669"/>
    <property type="project" value="TreeGrafter"/>
</dbReference>
<evidence type="ECO:0000256" key="4">
    <source>
        <dbReference type="ARBA" id="ARBA00022622"/>
    </source>
</evidence>
<proteinExistence type="inferred from homology"/>
<evidence type="ECO:0000313" key="9">
    <source>
        <dbReference type="Proteomes" id="UP001360560"/>
    </source>
</evidence>
<dbReference type="GO" id="GO:0098552">
    <property type="term" value="C:side of membrane"/>
    <property type="evidence" value="ECO:0007669"/>
    <property type="project" value="UniProtKB-KW"/>
</dbReference>
<evidence type="ECO:0000256" key="1">
    <source>
        <dbReference type="ARBA" id="ARBA00004609"/>
    </source>
</evidence>
<feature type="chain" id="PRO_5043394559" evidence="7">
    <location>
        <begin position="26"/>
        <end position="502"/>
    </location>
</feature>
<evidence type="ECO:0000256" key="3">
    <source>
        <dbReference type="ARBA" id="ARBA00022475"/>
    </source>
</evidence>
<dbReference type="GO" id="GO:0005886">
    <property type="term" value="C:plasma membrane"/>
    <property type="evidence" value="ECO:0007669"/>
    <property type="project" value="UniProtKB-SubCell"/>
</dbReference>
<comment type="caution">
    <text evidence="8">The sequence shown here is derived from an EMBL/GenBank/DDBJ whole genome shotgun (WGS) entry which is preliminary data.</text>
</comment>
<evidence type="ECO:0000256" key="2">
    <source>
        <dbReference type="ARBA" id="ARBA00005798"/>
    </source>
</evidence>
<name>A0AAV5QWS1_9ASCO</name>
<keyword evidence="6" id="KW-0325">Glycoprotein</keyword>
<dbReference type="PANTHER" id="PTHR31018">
    <property type="entry name" value="SPORULATION-SPECIFIC PROTEIN-RELATED"/>
    <property type="match status" value="1"/>
</dbReference>
<evidence type="ECO:0000256" key="6">
    <source>
        <dbReference type="ARBA" id="ARBA00023180"/>
    </source>
</evidence>
<evidence type="ECO:0000256" key="7">
    <source>
        <dbReference type="SAM" id="SignalP"/>
    </source>
</evidence>
<keyword evidence="4" id="KW-0449">Lipoprotein</keyword>
<comment type="subcellular location">
    <subcellularLocation>
        <location evidence="1">Cell membrane</location>
        <topology evidence="1">Lipid-anchor</topology>
        <topology evidence="1">GPI-anchor</topology>
    </subcellularLocation>
</comment>
<gene>
    <name evidence="8" type="ORF">DASC09_062400</name>
</gene>
<evidence type="ECO:0000256" key="5">
    <source>
        <dbReference type="ARBA" id="ARBA00022729"/>
    </source>
</evidence>
<dbReference type="GO" id="GO:0009986">
    <property type="term" value="C:cell surface"/>
    <property type="evidence" value="ECO:0007669"/>
    <property type="project" value="TreeGrafter"/>
</dbReference>
<dbReference type="SUPFAM" id="SSF52058">
    <property type="entry name" value="L domain-like"/>
    <property type="match status" value="3"/>
</dbReference>
<sequence>MKANSFICQILFCVLVSLTTSQALGLHEKQDQIYDEKKNGMMVPKHHHKISDLEQIGKLRELGSLKKDTGKKFEEIVKKVKSRTKNSFEDIKYVISQEQESQANESTRAHPSDAFEREAVDPLCTKAQHDINNSGDFAYLTRTCAHVSGDIFINEYNDAVLDFGTLSSIGGSLKVANVSNLVRIDAPILTSIRSSFSLNELTSLTSINFSYLKSVDSIEWKILPILSSIGFDAGLDQVKNILISDTSLVGFSLKNKVKDLDSLNLNNNRFLESISADIETITNGLTIAANARNSVVSFPFLEKVSSLTIRDVSNIDLPKIKEITGSAKFYENSFQRLKLPNLTSIGGTLSIIQNRNLNEADFGNVNAVDGGLMISNNTNMEKINYFGKLKSIGGGIQFIGNFREASFPKLELVKGSAMIKTTSGALDCSKWTDTDHLIIRGGNIVCASGDKKEVLHYDSNDIKGTLSKSKTIEDSETENENFANIFTSSYGLTFAGLLVSLL</sequence>
<protein>
    <submittedName>
        <fullName evidence="8">Sps22 protein</fullName>
    </submittedName>
</protein>
<keyword evidence="9" id="KW-1185">Reference proteome</keyword>
<dbReference type="PANTHER" id="PTHR31018:SF12">
    <property type="entry name" value="SPORULATION-SPECIFIC PROTEIN 2-RELATED"/>
    <property type="match status" value="1"/>
</dbReference>
<organism evidence="8 9">
    <name type="scientific">Saccharomycopsis crataegensis</name>
    <dbReference type="NCBI Taxonomy" id="43959"/>
    <lineage>
        <taxon>Eukaryota</taxon>
        <taxon>Fungi</taxon>
        <taxon>Dikarya</taxon>
        <taxon>Ascomycota</taxon>
        <taxon>Saccharomycotina</taxon>
        <taxon>Saccharomycetes</taxon>
        <taxon>Saccharomycopsidaceae</taxon>
        <taxon>Saccharomycopsis</taxon>
    </lineage>
</organism>
<dbReference type="AlphaFoldDB" id="A0AAV5QWS1"/>
<evidence type="ECO:0000313" key="8">
    <source>
        <dbReference type="EMBL" id="GMM38901.1"/>
    </source>
</evidence>
<keyword evidence="4" id="KW-0472">Membrane</keyword>